<dbReference type="SUPFAM" id="SSF81271">
    <property type="entry name" value="TGS-like"/>
    <property type="match status" value="1"/>
</dbReference>
<feature type="domain" description="OBG-type G" evidence="3">
    <location>
        <begin position="2"/>
        <end position="222"/>
    </location>
</feature>
<comment type="similarity">
    <text evidence="1">Belongs to the RelA/SpoT family.</text>
</comment>
<sequence length="388" mass="41877">MITLALAGKPNCGKSTFFKAATLADVEIANYPFTTIDANHGVAYARVPCPCRDLGLQCDQCKDGFRFIGVGLVDVAGLVPDAHLGKGLGNQFLDHLRSADAIIQVVDASGGTDAEGNPVDLGSHDPMEDVRFLRYEMAMWVSGIIEKHLPRLTRAAQGKEPALIEHLAEALAGLSISAEDIRSAIDATDVDLFRADADALCRLSDALVTINKPMVVLLNKADMATEDMLNTLPVEMIRATAAGELALRNAASAGLIRYLPGDPDFSEIESVAMTPQQKKGLAMIRDVMKRFDGTGVQQAVNHAIFSLLDLIVVYPVEDETHYTDGKGRVLPDAFLMKKGSNPRDLAFRVHTDIGKGFLHAIDARTKMRIKDTAELKSGDIIRIVSAAK</sequence>
<accession>A0ABD4TJ06</accession>
<proteinExistence type="inferred from homology"/>
<dbReference type="InterPro" id="IPR013646">
    <property type="entry name" value="YGR210-like_G4"/>
</dbReference>
<dbReference type="PROSITE" id="PS51710">
    <property type="entry name" value="G_OBG"/>
    <property type="match status" value="1"/>
</dbReference>
<dbReference type="Gene3D" id="3.10.20.30">
    <property type="match status" value="1"/>
</dbReference>
<dbReference type="RefSeq" id="WP_255332413.1">
    <property type="nucleotide sequence ID" value="NZ_VOTZ01000009.1"/>
</dbReference>
<dbReference type="CDD" id="cd01669">
    <property type="entry name" value="TGS_MJ1332_like"/>
    <property type="match status" value="1"/>
</dbReference>
<dbReference type="FunFam" id="3.10.20.30:FF:000002">
    <property type="entry name" value="GTP pyrophosphokinase (RelA/SpoT)"/>
    <property type="match status" value="1"/>
</dbReference>
<dbReference type="InterPro" id="IPR012675">
    <property type="entry name" value="Beta-grasp_dom_sf"/>
</dbReference>
<organism evidence="4 5">
    <name type="scientific">Methanocalculus taiwanensis</name>
    <dbReference type="NCBI Taxonomy" id="106207"/>
    <lineage>
        <taxon>Archaea</taxon>
        <taxon>Methanobacteriati</taxon>
        <taxon>Methanobacteriota</taxon>
        <taxon>Stenosarchaea group</taxon>
        <taxon>Methanomicrobia</taxon>
        <taxon>Methanomicrobiales</taxon>
        <taxon>Methanocalculaceae</taxon>
        <taxon>Methanocalculus</taxon>
    </lineage>
</organism>
<dbReference type="InterPro" id="IPR027417">
    <property type="entry name" value="P-loop_NTPase"/>
</dbReference>
<dbReference type="InterPro" id="IPR012676">
    <property type="entry name" value="TGS-like"/>
</dbReference>
<name>A0ABD4TJ06_9EURY</name>
<dbReference type="GO" id="GO:0000166">
    <property type="term" value="F:nucleotide binding"/>
    <property type="evidence" value="ECO:0007669"/>
    <property type="project" value="UniProtKB-KW"/>
</dbReference>
<reference evidence="4 5" key="1">
    <citation type="submission" date="2019-08" db="EMBL/GenBank/DDBJ databases">
        <authorList>
            <person name="Chen S.-C."/>
            <person name="Lai M.-C."/>
            <person name="You Y.-T."/>
        </authorList>
    </citation>
    <scope>NUCLEOTIDE SEQUENCE [LARGE SCALE GENOMIC DNA]</scope>
    <source>
        <strain evidence="4 5">P2F9704a</strain>
    </source>
</reference>
<dbReference type="PANTHER" id="PTHR23305:SF1">
    <property type="entry name" value="OBG-TYPE G DOMAIN-CONTAINING PROTEIN"/>
    <property type="match status" value="1"/>
</dbReference>
<evidence type="ECO:0000313" key="4">
    <source>
        <dbReference type="EMBL" id="MCQ1538436.1"/>
    </source>
</evidence>
<dbReference type="Gene3D" id="3.40.50.300">
    <property type="entry name" value="P-loop containing nucleotide triphosphate hydrolases"/>
    <property type="match status" value="1"/>
</dbReference>
<evidence type="ECO:0000313" key="5">
    <source>
        <dbReference type="Proteomes" id="UP001524383"/>
    </source>
</evidence>
<dbReference type="EMBL" id="VOTZ01000009">
    <property type="protein sequence ID" value="MCQ1538436.1"/>
    <property type="molecule type" value="Genomic_DNA"/>
</dbReference>
<comment type="caution">
    <text evidence="4">The sequence shown here is derived from an EMBL/GenBank/DDBJ whole genome shotgun (WGS) entry which is preliminary data.</text>
</comment>
<dbReference type="AlphaFoldDB" id="A0ABD4TJ06"/>
<dbReference type="Pfam" id="PF02824">
    <property type="entry name" value="TGS"/>
    <property type="match status" value="1"/>
</dbReference>
<dbReference type="PRINTS" id="PR00326">
    <property type="entry name" value="GTP1OBG"/>
</dbReference>
<keyword evidence="2" id="KW-0547">Nucleotide-binding</keyword>
<dbReference type="Proteomes" id="UP001524383">
    <property type="component" value="Unassembled WGS sequence"/>
</dbReference>
<dbReference type="NCBIfam" id="NF007171">
    <property type="entry name" value="PRK09602.1"/>
    <property type="match status" value="1"/>
</dbReference>
<keyword evidence="5" id="KW-1185">Reference proteome</keyword>
<dbReference type="InterPro" id="IPR004095">
    <property type="entry name" value="TGS"/>
</dbReference>
<dbReference type="CDD" id="cd01899">
    <property type="entry name" value="Ygr210"/>
    <property type="match status" value="1"/>
</dbReference>
<dbReference type="Pfam" id="PF08438">
    <property type="entry name" value="YGR210-like_G4"/>
    <property type="match status" value="1"/>
</dbReference>
<dbReference type="SUPFAM" id="SSF52540">
    <property type="entry name" value="P-loop containing nucleoside triphosphate hydrolases"/>
    <property type="match status" value="1"/>
</dbReference>
<evidence type="ECO:0000256" key="2">
    <source>
        <dbReference type="ARBA" id="ARBA00022741"/>
    </source>
</evidence>
<gene>
    <name evidence="4" type="primary">ychF</name>
    <name evidence="4" type="ORF">FTO68_05475</name>
</gene>
<evidence type="ECO:0000256" key="1">
    <source>
        <dbReference type="ARBA" id="ARBA00007476"/>
    </source>
</evidence>
<dbReference type="Pfam" id="PF01926">
    <property type="entry name" value="MMR_HSR1"/>
    <property type="match status" value="1"/>
</dbReference>
<dbReference type="InterPro" id="IPR006073">
    <property type="entry name" value="GTP-bd"/>
</dbReference>
<dbReference type="InterPro" id="IPR031167">
    <property type="entry name" value="G_OBG"/>
</dbReference>
<evidence type="ECO:0000259" key="3">
    <source>
        <dbReference type="PROSITE" id="PS51710"/>
    </source>
</evidence>
<dbReference type="PANTHER" id="PTHR23305">
    <property type="entry name" value="OBG GTPASE FAMILY"/>
    <property type="match status" value="1"/>
</dbReference>
<protein>
    <submittedName>
        <fullName evidence="4">Redox-regulated ATPase YchF</fullName>
    </submittedName>
</protein>
<dbReference type="Gene3D" id="1.10.8.470">
    <property type="match status" value="1"/>
</dbReference>